<name>A0A0B1RCS8_9GAMM</name>
<evidence type="ECO:0000256" key="3">
    <source>
        <dbReference type="ARBA" id="ARBA00023004"/>
    </source>
</evidence>
<evidence type="ECO:0000313" key="8">
    <source>
        <dbReference type="Proteomes" id="UP000030853"/>
    </source>
</evidence>
<dbReference type="EMBL" id="JTJJ01000015">
    <property type="protein sequence ID" value="KHJ69461.1"/>
    <property type="molecule type" value="Genomic_DNA"/>
</dbReference>
<keyword evidence="6" id="KW-0804">Transcription</keyword>
<organism evidence="7 8">
    <name type="scientific">Pantoea rodasii</name>
    <dbReference type="NCBI Taxonomy" id="1076549"/>
    <lineage>
        <taxon>Bacteria</taxon>
        <taxon>Pseudomonadati</taxon>
        <taxon>Pseudomonadota</taxon>
        <taxon>Gammaproteobacteria</taxon>
        <taxon>Enterobacterales</taxon>
        <taxon>Erwiniaceae</taxon>
        <taxon>Pantoea</taxon>
    </lineage>
</organism>
<evidence type="ECO:0000256" key="2">
    <source>
        <dbReference type="ARBA" id="ARBA00022714"/>
    </source>
</evidence>
<proteinExistence type="predicted"/>
<accession>A0A0B1RCS8</accession>
<protein>
    <submittedName>
        <fullName evidence="7">Rrf2 family transcriptional regulator</fullName>
    </submittedName>
</protein>
<reference evidence="7 8" key="1">
    <citation type="submission" date="2014-11" db="EMBL/GenBank/DDBJ databases">
        <title>Genome sequencing of Pantoea rodasii ND03.</title>
        <authorList>
            <person name="Muhamad Yunos N.Y."/>
            <person name="Chan K.-G."/>
        </authorList>
    </citation>
    <scope>NUCLEOTIDE SEQUENCE [LARGE SCALE GENOMIC DNA]</scope>
    <source>
        <strain evidence="7 8">ND03</strain>
    </source>
</reference>
<keyword evidence="5" id="KW-0805">Transcription regulation</keyword>
<dbReference type="InterPro" id="IPR036388">
    <property type="entry name" value="WH-like_DNA-bd_sf"/>
</dbReference>
<dbReference type="InterPro" id="IPR036390">
    <property type="entry name" value="WH_DNA-bd_sf"/>
</dbReference>
<keyword evidence="2" id="KW-0001">2Fe-2S</keyword>
<evidence type="ECO:0000256" key="5">
    <source>
        <dbReference type="ARBA" id="ARBA00023015"/>
    </source>
</evidence>
<evidence type="ECO:0000256" key="1">
    <source>
        <dbReference type="ARBA" id="ARBA00022491"/>
    </source>
</evidence>
<keyword evidence="2" id="KW-0479">Metal-binding</keyword>
<dbReference type="InterPro" id="IPR000944">
    <property type="entry name" value="Tscrpt_reg_Rrf2"/>
</dbReference>
<dbReference type="AlphaFoldDB" id="A0A0B1RCS8"/>
<evidence type="ECO:0000256" key="4">
    <source>
        <dbReference type="ARBA" id="ARBA00023014"/>
    </source>
</evidence>
<dbReference type="Gene3D" id="1.10.10.10">
    <property type="entry name" value="Winged helix-like DNA-binding domain superfamily/Winged helix DNA-binding domain"/>
    <property type="match status" value="1"/>
</dbReference>
<evidence type="ECO:0000313" key="7">
    <source>
        <dbReference type="EMBL" id="KHJ69461.1"/>
    </source>
</evidence>
<keyword evidence="3" id="KW-0408">Iron</keyword>
<sequence length="156" mass="17130">MPRDNRMSRSLHALIHLDRHVKRATSEAMAKMLGTNPVVVRRMMSGLREKGYVVSEKGHGGGWELRVELNAITLLDVYQAIGSPALFSIGPAADPSPCLVEHAVDERLDQALNEAEVVLLNRFSQITVADIADDYLSKMAKLGLEAEPHPLCSDES</sequence>
<keyword evidence="1" id="KW-0678">Repressor</keyword>
<dbReference type="GO" id="GO:0051537">
    <property type="term" value="F:2 iron, 2 sulfur cluster binding"/>
    <property type="evidence" value="ECO:0007669"/>
    <property type="project" value="UniProtKB-KW"/>
</dbReference>
<dbReference type="Proteomes" id="UP000030853">
    <property type="component" value="Unassembled WGS sequence"/>
</dbReference>
<gene>
    <name evidence="7" type="ORF">QU24_03335</name>
</gene>
<dbReference type="GO" id="GO:0003700">
    <property type="term" value="F:DNA-binding transcription factor activity"/>
    <property type="evidence" value="ECO:0007669"/>
    <property type="project" value="TreeGrafter"/>
</dbReference>
<dbReference type="PANTHER" id="PTHR33221">
    <property type="entry name" value="WINGED HELIX-TURN-HELIX TRANSCRIPTIONAL REGULATOR, RRF2 FAMILY"/>
    <property type="match status" value="1"/>
</dbReference>
<dbReference type="Pfam" id="PF02082">
    <property type="entry name" value="Rrf2"/>
    <property type="match status" value="1"/>
</dbReference>
<dbReference type="SUPFAM" id="SSF46785">
    <property type="entry name" value="Winged helix' DNA-binding domain"/>
    <property type="match status" value="1"/>
</dbReference>
<comment type="caution">
    <text evidence="7">The sequence shown here is derived from an EMBL/GenBank/DDBJ whole genome shotgun (WGS) entry which is preliminary data.</text>
</comment>
<evidence type="ECO:0000256" key="6">
    <source>
        <dbReference type="ARBA" id="ARBA00023163"/>
    </source>
</evidence>
<keyword evidence="4" id="KW-0411">Iron-sulfur</keyword>
<dbReference type="GO" id="GO:0005829">
    <property type="term" value="C:cytosol"/>
    <property type="evidence" value="ECO:0007669"/>
    <property type="project" value="TreeGrafter"/>
</dbReference>
<dbReference type="PROSITE" id="PS51197">
    <property type="entry name" value="HTH_RRF2_2"/>
    <property type="match status" value="1"/>
</dbReference>
<dbReference type="PANTHER" id="PTHR33221:SF15">
    <property type="entry name" value="HTH-TYPE TRANSCRIPTIONAL REGULATOR YWGB-RELATED"/>
    <property type="match status" value="1"/>
</dbReference>
<dbReference type="RefSeq" id="WP_039328449.1">
    <property type="nucleotide sequence ID" value="NZ_JTJJ01000015.1"/>
</dbReference>